<evidence type="ECO:0000256" key="4">
    <source>
        <dbReference type="ARBA" id="ARBA00031445"/>
    </source>
</evidence>
<keyword evidence="6" id="KW-1133">Transmembrane helix</keyword>
<dbReference type="Gene3D" id="3.40.50.2000">
    <property type="entry name" value="Glycogen Phosphorylase B"/>
    <property type="match status" value="1"/>
</dbReference>
<dbReference type="GO" id="GO:0005886">
    <property type="term" value="C:plasma membrane"/>
    <property type="evidence" value="ECO:0007669"/>
    <property type="project" value="TreeGrafter"/>
</dbReference>
<keyword evidence="6" id="KW-0812">Transmembrane</keyword>
<reference evidence="8" key="1">
    <citation type="submission" date="2018-05" db="EMBL/GenBank/DDBJ databases">
        <authorList>
            <person name="Lanie J.A."/>
            <person name="Ng W.-L."/>
            <person name="Kazmierczak K.M."/>
            <person name="Andrzejewski T.M."/>
            <person name="Davidsen T.M."/>
            <person name="Wayne K.J."/>
            <person name="Tettelin H."/>
            <person name="Glass J.I."/>
            <person name="Rusch D."/>
            <person name="Podicherti R."/>
            <person name="Tsui H.-C.T."/>
            <person name="Winkler M.E."/>
        </authorList>
    </citation>
    <scope>NUCLEOTIDE SEQUENCE</scope>
</reference>
<evidence type="ECO:0000256" key="1">
    <source>
        <dbReference type="ARBA" id="ARBA00006380"/>
    </source>
</evidence>
<dbReference type="GO" id="GO:0043842">
    <property type="term" value="F:Kdo transferase activity"/>
    <property type="evidence" value="ECO:0007669"/>
    <property type="project" value="UniProtKB-EC"/>
</dbReference>
<evidence type="ECO:0000259" key="7">
    <source>
        <dbReference type="Pfam" id="PF04413"/>
    </source>
</evidence>
<organism evidence="8">
    <name type="scientific">marine metagenome</name>
    <dbReference type="NCBI Taxonomy" id="408172"/>
    <lineage>
        <taxon>unclassified sequences</taxon>
        <taxon>metagenomes</taxon>
        <taxon>ecological metagenomes</taxon>
    </lineage>
</organism>
<dbReference type="PANTHER" id="PTHR42755">
    <property type="entry name" value="3-DEOXY-MANNO-OCTULOSONATE CYTIDYLYLTRANSFERASE"/>
    <property type="match status" value="1"/>
</dbReference>
<dbReference type="GO" id="GO:0009245">
    <property type="term" value="P:lipid A biosynthetic process"/>
    <property type="evidence" value="ECO:0007669"/>
    <property type="project" value="TreeGrafter"/>
</dbReference>
<evidence type="ECO:0000256" key="2">
    <source>
        <dbReference type="ARBA" id="ARBA00012621"/>
    </source>
</evidence>
<keyword evidence="6" id="KW-0472">Membrane</keyword>
<comment type="similarity">
    <text evidence="1">Belongs to the glycosyltransferase group 1 family. Glycosyltransferase 30 subfamily.</text>
</comment>
<evidence type="ECO:0000313" key="8">
    <source>
        <dbReference type="EMBL" id="SVA77944.1"/>
    </source>
</evidence>
<dbReference type="InterPro" id="IPR007507">
    <property type="entry name" value="Glycos_transf_N"/>
</dbReference>
<evidence type="ECO:0000256" key="3">
    <source>
        <dbReference type="ARBA" id="ARBA00022679"/>
    </source>
</evidence>
<dbReference type="InterPro" id="IPR039901">
    <property type="entry name" value="Kdotransferase"/>
</dbReference>
<keyword evidence="3" id="KW-0808">Transferase</keyword>
<dbReference type="Gene3D" id="3.40.50.11720">
    <property type="entry name" value="3-Deoxy-D-manno-octulosonic-acid transferase, N-terminal domain"/>
    <property type="match status" value="1"/>
</dbReference>
<dbReference type="NCBIfam" id="NF004388">
    <property type="entry name" value="PRK05749.1-4"/>
    <property type="match status" value="1"/>
</dbReference>
<dbReference type="EC" id="2.4.99.12" evidence="2"/>
<dbReference type="PANTHER" id="PTHR42755:SF1">
    <property type="entry name" value="3-DEOXY-D-MANNO-OCTULOSONIC ACID TRANSFERASE, MITOCHONDRIAL-RELATED"/>
    <property type="match status" value="1"/>
</dbReference>
<dbReference type="Pfam" id="PF04413">
    <property type="entry name" value="Glycos_transf_N"/>
    <property type="match status" value="1"/>
</dbReference>
<dbReference type="FunFam" id="3.40.50.11720:FF:000001">
    <property type="entry name" value="3-deoxy-D-manno-octulosonic acid transferase"/>
    <property type="match status" value="1"/>
</dbReference>
<dbReference type="SUPFAM" id="SSF53756">
    <property type="entry name" value="UDP-Glycosyltransferase/glycogen phosphorylase"/>
    <property type="match status" value="1"/>
</dbReference>
<name>A0A381YLQ9_9ZZZZ</name>
<comment type="catalytic activity">
    <reaction evidence="5">
        <text>lipid IVA (E. coli) + CMP-3-deoxy-beta-D-manno-octulosonate = alpha-Kdo-(2-&gt;6)-lipid IVA (E. coli) + CMP + H(+)</text>
        <dbReference type="Rhea" id="RHEA:28066"/>
        <dbReference type="ChEBI" id="CHEBI:15378"/>
        <dbReference type="ChEBI" id="CHEBI:58603"/>
        <dbReference type="ChEBI" id="CHEBI:60364"/>
        <dbReference type="ChEBI" id="CHEBI:60377"/>
        <dbReference type="ChEBI" id="CHEBI:85987"/>
        <dbReference type="EC" id="2.4.99.12"/>
    </reaction>
</comment>
<accession>A0A381YLQ9</accession>
<sequence>MLRLIYTVIFYLAIPLYFVRLVIRGIQNPDYLKRWNERLGFGTNSPSEGKNVLWIHAVSVGEVNASIPLVRSLLDTYPNSEILVTTSTPTGSKILLDKLGARVKHQYVPLDLPSCLNRFLDRWNPKAFIVLETEIWPNILSVCQKRGIFTALVNARLSEKSKDNYNNIKLLASEALGNLDLLIAQYDSDAKRFKEINNSLEIHVCGNLKFDQEIPEEMQSISTSIRESWANGGERPTLIAASTHETEEEFVLDAFLEILSKLNEALLIIVPRHPERFETVYEYIQNRNLTVARRSKKEDVTLEIQVLLGDTMGELNFLYSVSDVAFVGGSIVDHGGQNLLEPASLGLPLCSGKNLRNFQEIADELQKNKSLFLIGNRKDLTGYFIEVISDPKKKEAAGKASSQVFEKNRGALIKINKSLDKHLSQFLT</sequence>
<dbReference type="InterPro" id="IPR038107">
    <property type="entry name" value="Glycos_transf_N_sf"/>
</dbReference>
<dbReference type="FunFam" id="3.40.50.2000:FF:000032">
    <property type="entry name" value="3-deoxy-D-manno-octulosonic acid transferase"/>
    <property type="match status" value="1"/>
</dbReference>
<evidence type="ECO:0000256" key="5">
    <source>
        <dbReference type="ARBA" id="ARBA00049183"/>
    </source>
</evidence>
<evidence type="ECO:0000256" key="6">
    <source>
        <dbReference type="SAM" id="Phobius"/>
    </source>
</evidence>
<dbReference type="EMBL" id="UINC01018535">
    <property type="protein sequence ID" value="SVA77944.1"/>
    <property type="molecule type" value="Genomic_DNA"/>
</dbReference>
<feature type="domain" description="3-deoxy-D-manno-octulosonic-acid transferase N-terminal" evidence="7">
    <location>
        <begin position="33"/>
        <end position="212"/>
    </location>
</feature>
<gene>
    <name evidence="8" type="ORF">METZ01_LOCUS130798</name>
</gene>
<dbReference type="AlphaFoldDB" id="A0A381YLQ9"/>
<feature type="transmembrane region" description="Helical" evidence="6">
    <location>
        <begin position="6"/>
        <end position="23"/>
    </location>
</feature>
<protein>
    <recommendedName>
        <fullName evidence="2">lipid IVA 3-deoxy-D-manno-octulosonic acid transferase</fullName>
        <ecNumber evidence="2">2.4.99.12</ecNumber>
    </recommendedName>
    <alternativeName>
        <fullName evidence="4">Lipid IV(A) 3-deoxy-D-manno-octulosonic acid transferase</fullName>
    </alternativeName>
</protein>
<proteinExistence type="inferred from homology"/>